<keyword evidence="3" id="KW-1185">Reference proteome</keyword>
<evidence type="ECO:0000313" key="3">
    <source>
        <dbReference type="Proteomes" id="UP000325440"/>
    </source>
</evidence>
<evidence type="ECO:0000313" key="2">
    <source>
        <dbReference type="EMBL" id="VVC32646.1"/>
    </source>
</evidence>
<reference evidence="2 3" key="1">
    <citation type="submission" date="2019-08" db="EMBL/GenBank/DDBJ databases">
        <authorList>
            <person name="Alioto T."/>
            <person name="Alioto T."/>
            <person name="Gomez Garrido J."/>
        </authorList>
    </citation>
    <scope>NUCLEOTIDE SEQUENCE [LARGE SCALE GENOMIC DNA]</scope>
</reference>
<dbReference type="Proteomes" id="UP000325440">
    <property type="component" value="Unassembled WGS sequence"/>
</dbReference>
<sequence length="154" mass="17923">MDLEDRRILRGRNETAPKTEIICHDDDRKNNRHKAKTYNRHRHHRKTTTGKSLRCPDIGTTTKIQKMSRFNPLMTVLMSSRPQHDRPNGNTATEDDSGRTGRTPLTNYRTVVLELPEHLLYKPHKKSSAPLTRGPVARKCRVPDPEKLKINLRW</sequence>
<feature type="region of interest" description="Disordered" evidence="1">
    <location>
        <begin position="78"/>
        <end position="104"/>
    </location>
</feature>
<evidence type="ECO:0000256" key="1">
    <source>
        <dbReference type="SAM" id="MobiDB-lite"/>
    </source>
</evidence>
<feature type="compositionally biased region" description="Basic residues" evidence="1">
    <location>
        <begin position="30"/>
        <end position="48"/>
    </location>
</feature>
<accession>A0A5E4MQP8</accession>
<dbReference type="OrthoDB" id="6577440at2759"/>
<feature type="region of interest" description="Disordered" evidence="1">
    <location>
        <begin position="29"/>
        <end position="59"/>
    </location>
</feature>
<organism evidence="2 3">
    <name type="scientific">Cinara cedri</name>
    <dbReference type="NCBI Taxonomy" id="506608"/>
    <lineage>
        <taxon>Eukaryota</taxon>
        <taxon>Metazoa</taxon>
        <taxon>Ecdysozoa</taxon>
        <taxon>Arthropoda</taxon>
        <taxon>Hexapoda</taxon>
        <taxon>Insecta</taxon>
        <taxon>Pterygota</taxon>
        <taxon>Neoptera</taxon>
        <taxon>Paraneoptera</taxon>
        <taxon>Hemiptera</taxon>
        <taxon>Sternorrhyncha</taxon>
        <taxon>Aphidomorpha</taxon>
        <taxon>Aphidoidea</taxon>
        <taxon>Aphididae</taxon>
        <taxon>Lachninae</taxon>
        <taxon>Cinara</taxon>
    </lineage>
</organism>
<dbReference type="EMBL" id="CABPRJ010000958">
    <property type="protein sequence ID" value="VVC32646.1"/>
    <property type="molecule type" value="Genomic_DNA"/>
</dbReference>
<protein>
    <submittedName>
        <fullName evidence="2">Uncharacterized protein</fullName>
    </submittedName>
</protein>
<gene>
    <name evidence="2" type="ORF">CINCED_3A011343</name>
</gene>
<dbReference type="AlphaFoldDB" id="A0A5E4MQP8"/>
<name>A0A5E4MQP8_9HEMI</name>
<proteinExistence type="predicted"/>